<accession>A0AAV4PL70</accession>
<comment type="caution">
    <text evidence="2">The sequence shown here is derived from an EMBL/GenBank/DDBJ whole genome shotgun (WGS) entry which is preliminary data.</text>
</comment>
<dbReference type="Proteomes" id="UP001054945">
    <property type="component" value="Unassembled WGS sequence"/>
</dbReference>
<proteinExistence type="predicted"/>
<name>A0AAV4PL70_CAEEX</name>
<evidence type="ECO:0000313" key="3">
    <source>
        <dbReference type="Proteomes" id="UP001054945"/>
    </source>
</evidence>
<dbReference type="AlphaFoldDB" id="A0AAV4PL70"/>
<gene>
    <name evidence="2" type="ORF">CEXT_529131</name>
</gene>
<evidence type="ECO:0000313" key="2">
    <source>
        <dbReference type="EMBL" id="GIX96710.1"/>
    </source>
</evidence>
<evidence type="ECO:0000256" key="1">
    <source>
        <dbReference type="SAM" id="SignalP"/>
    </source>
</evidence>
<keyword evidence="1" id="KW-0732">Signal</keyword>
<sequence length="92" mass="9225">MKFIVVLLFAVLAVAAAQRRVRLVYPRFPLYAAQDETYAASLGGAPVGAYRRVGGGGGLGGGLGYDVAGASLGGAPVGIYGRQSGGRPSLLG</sequence>
<keyword evidence="3" id="KW-1185">Reference proteome</keyword>
<dbReference type="EMBL" id="BPLR01004681">
    <property type="protein sequence ID" value="GIX96710.1"/>
    <property type="molecule type" value="Genomic_DNA"/>
</dbReference>
<reference evidence="2 3" key="1">
    <citation type="submission" date="2021-06" db="EMBL/GenBank/DDBJ databases">
        <title>Caerostris extrusa draft genome.</title>
        <authorList>
            <person name="Kono N."/>
            <person name="Arakawa K."/>
        </authorList>
    </citation>
    <scope>NUCLEOTIDE SEQUENCE [LARGE SCALE GENOMIC DNA]</scope>
</reference>
<protein>
    <submittedName>
        <fullName evidence="2">Uncharacterized protein</fullName>
    </submittedName>
</protein>
<feature type="chain" id="PRO_5043820049" evidence="1">
    <location>
        <begin position="18"/>
        <end position="92"/>
    </location>
</feature>
<organism evidence="2 3">
    <name type="scientific">Caerostris extrusa</name>
    <name type="common">Bark spider</name>
    <name type="synonym">Caerostris bankana</name>
    <dbReference type="NCBI Taxonomy" id="172846"/>
    <lineage>
        <taxon>Eukaryota</taxon>
        <taxon>Metazoa</taxon>
        <taxon>Ecdysozoa</taxon>
        <taxon>Arthropoda</taxon>
        <taxon>Chelicerata</taxon>
        <taxon>Arachnida</taxon>
        <taxon>Araneae</taxon>
        <taxon>Araneomorphae</taxon>
        <taxon>Entelegynae</taxon>
        <taxon>Araneoidea</taxon>
        <taxon>Araneidae</taxon>
        <taxon>Caerostris</taxon>
    </lineage>
</organism>
<feature type="signal peptide" evidence="1">
    <location>
        <begin position="1"/>
        <end position="17"/>
    </location>
</feature>